<feature type="compositionally biased region" description="Low complexity" evidence="6">
    <location>
        <begin position="209"/>
        <end position="225"/>
    </location>
</feature>
<dbReference type="AlphaFoldDB" id="A0A8J3B2U3"/>
<feature type="compositionally biased region" description="Pro residues" evidence="6">
    <location>
        <begin position="240"/>
        <end position="250"/>
    </location>
</feature>
<dbReference type="PANTHER" id="PTHR35005:SF1">
    <property type="entry name" value="2-AMINO-5-FORMYLAMINO-6-RIBOSYLAMINOPYRIMIDIN-4(3H)-ONE 5'-MONOPHOSPHATE DEFORMYLASE"/>
    <property type="match status" value="1"/>
</dbReference>
<proteinExistence type="inferred from homology"/>
<comment type="similarity">
    <text evidence="5">Belongs to the creatininase superfamily.</text>
</comment>
<feature type="region of interest" description="Disordered" evidence="6">
    <location>
        <begin position="195"/>
        <end position="250"/>
    </location>
</feature>
<reference evidence="7" key="2">
    <citation type="submission" date="2020-09" db="EMBL/GenBank/DDBJ databases">
        <authorList>
            <person name="Sun Q."/>
            <person name="Ohkuma M."/>
        </authorList>
    </citation>
    <scope>NUCLEOTIDE SEQUENCE</scope>
    <source>
        <strain evidence="7">JCM 3090</strain>
    </source>
</reference>
<keyword evidence="2" id="KW-0479">Metal-binding</keyword>
<dbReference type="GO" id="GO:0016811">
    <property type="term" value="F:hydrolase activity, acting on carbon-nitrogen (but not peptide) bonds, in linear amides"/>
    <property type="evidence" value="ECO:0007669"/>
    <property type="project" value="TreeGrafter"/>
</dbReference>
<evidence type="ECO:0000313" key="7">
    <source>
        <dbReference type="EMBL" id="GGJ90503.1"/>
    </source>
</evidence>
<reference evidence="7" key="1">
    <citation type="journal article" date="2014" name="Int. J. Syst. Evol. Microbiol.">
        <title>Complete genome sequence of Corynebacterium casei LMG S-19264T (=DSM 44701T), isolated from a smear-ripened cheese.</title>
        <authorList>
            <consortium name="US DOE Joint Genome Institute (JGI-PGF)"/>
            <person name="Walter F."/>
            <person name="Albersmeier A."/>
            <person name="Kalinowski J."/>
            <person name="Ruckert C."/>
        </authorList>
    </citation>
    <scope>NUCLEOTIDE SEQUENCE</scope>
    <source>
        <strain evidence="7">JCM 3090</strain>
    </source>
</reference>
<evidence type="ECO:0000256" key="3">
    <source>
        <dbReference type="ARBA" id="ARBA00022801"/>
    </source>
</evidence>
<dbReference type="EMBL" id="BMQB01000003">
    <property type="protein sequence ID" value="GGJ90503.1"/>
    <property type="molecule type" value="Genomic_DNA"/>
</dbReference>
<keyword evidence="8" id="KW-1185">Reference proteome</keyword>
<dbReference type="InterPro" id="IPR003785">
    <property type="entry name" value="Creatininase/forma_Hydrolase"/>
</dbReference>
<dbReference type="PANTHER" id="PTHR35005">
    <property type="entry name" value="3-DEHYDRO-SCYLLO-INOSOSE HYDROLASE"/>
    <property type="match status" value="1"/>
</dbReference>
<evidence type="ECO:0000256" key="4">
    <source>
        <dbReference type="ARBA" id="ARBA00022833"/>
    </source>
</evidence>
<sequence length="250" mass="26576">MTRQLGHLSSPQVRDQITASSVLCLPVGSTEQHGRHLPVDTDTVIAAGFTNQLAQTHGEELDLWVLPALPFGLALEHAWAPGAISLRTNLYAELVLQLVGEYVRATGARRLVIVNGHGGNRGVLEPLLRELAHDQHIEGIVVHPLSLTATRPRTDRPEVHAGIVETSLMLALAPALVRLDQLTVGATWFRRRSKSTGWSATAVSPGHGPATTRASPPTASSAATPPTRPPTLAGNSSRKPWPPAPTPSAT</sequence>
<name>A0A8J3B2U3_9ACTN</name>
<dbReference type="SUPFAM" id="SSF102215">
    <property type="entry name" value="Creatininase"/>
    <property type="match status" value="1"/>
</dbReference>
<dbReference type="GO" id="GO:0046872">
    <property type="term" value="F:metal ion binding"/>
    <property type="evidence" value="ECO:0007669"/>
    <property type="project" value="UniProtKB-KW"/>
</dbReference>
<organism evidence="7 8">
    <name type="scientific">Pilimelia anulata</name>
    <dbReference type="NCBI Taxonomy" id="53371"/>
    <lineage>
        <taxon>Bacteria</taxon>
        <taxon>Bacillati</taxon>
        <taxon>Actinomycetota</taxon>
        <taxon>Actinomycetes</taxon>
        <taxon>Micromonosporales</taxon>
        <taxon>Micromonosporaceae</taxon>
        <taxon>Pilimelia</taxon>
    </lineage>
</organism>
<gene>
    <name evidence="7" type="ORF">GCM10010123_20410</name>
</gene>
<dbReference type="Gene3D" id="3.40.50.10310">
    <property type="entry name" value="Creatininase"/>
    <property type="match status" value="1"/>
</dbReference>
<evidence type="ECO:0008006" key="9">
    <source>
        <dbReference type="Google" id="ProtNLM"/>
    </source>
</evidence>
<accession>A0A8J3B2U3</accession>
<protein>
    <recommendedName>
        <fullName evidence="9">Creatinine amidohydrolase</fullName>
    </recommendedName>
</protein>
<dbReference type="Proteomes" id="UP000649739">
    <property type="component" value="Unassembled WGS sequence"/>
</dbReference>
<dbReference type="RefSeq" id="WP_189169804.1">
    <property type="nucleotide sequence ID" value="NZ_BMQB01000003.1"/>
</dbReference>
<dbReference type="GO" id="GO:0009231">
    <property type="term" value="P:riboflavin biosynthetic process"/>
    <property type="evidence" value="ECO:0007669"/>
    <property type="project" value="TreeGrafter"/>
</dbReference>
<comment type="cofactor">
    <cofactor evidence="1">
        <name>Zn(2+)</name>
        <dbReference type="ChEBI" id="CHEBI:29105"/>
    </cofactor>
</comment>
<keyword evidence="4" id="KW-0862">Zinc</keyword>
<evidence type="ECO:0000256" key="5">
    <source>
        <dbReference type="ARBA" id="ARBA00024029"/>
    </source>
</evidence>
<evidence type="ECO:0000313" key="8">
    <source>
        <dbReference type="Proteomes" id="UP000649739"/>
    </source>
</evidence>
<dbReference type="Pfam" id="PF02633">
    <property type="entry name" value="Creatininase"/>
    <property type="match status" value="1"/>
</dbReference>
<dbReference type="InterPro" id="IPR024087">
    <property type="entry name" value="Creatininase-like_sf"/>
</dbReference>
<keyword evidence="3" id="KW-0378">Hydrolase</keyword>
<evidence type="ECO:0000256" key="6">
    <source>
        <dbReference type="SAM" id="MobiDB-lite"/>
    </source>
</evidence>
<comment type="caution">
    <text evidence="7">The sequence shown here is derived from an EMBL/GenBank/DDBJ whole genome shotgun (WGS) entry which is preliminary data.</text>
</comment>
<evidence type="ECO:0000256" key="2">
    <source>
        <dbReference type="ARBA" id="ARBA00022723"/>
    </source>
</evidence>
<evidence type="ECO:0000256" key="1">
    <source>
        <dbReference type="ARBA" id="ARBA00001947"/>
    </source>
</evidence>